<gene>
    <name evidence="2" type="ORF">FNK824_LOCUS42643</name>
</gene>
<comment type="caution">
    <text evidence="2">The sequence shown here is derived from an EMBL/GenBank/DDBJ whole genome shotgun (WGS) entry which is preliminary data.</text>
</comment>
<proteinExistence type="predicted"/>
<name>A0A820LNC7_9BILA</name>
<feature type="region of interest" description="Disordered" evidence="1">
    <location>
        <begin position="23"/>
        <end position="43"/>
    </location>
</feature>
<accession>A0A820LNC7</accession>
<reference evidence="2" key="1">
    <citation type="submission" date="2021-02" db="EMBL/GenBank/DDBJ databases">
        <authorList>
            <person name="Nowell W R."/>
        </authorList>
    </citation>
    <scope>NUCLEOTIDE SEQUENCE</scope>
</reference>
<evidence type="ECO:0000313" key="2">
    <source>
        <dbReference type="EMBL" id="CAF4360268.1"/>
    </source>
</evidence>
<feature type="non-terminal residue" evidence="2">
    <location>
        <position position="43"/>
    </location>
</feature>
<dbReference type="Proteomes" id="UP000663874">
    <property type="component" value="Unassembled WGS sequence"/>
</dbReference>
<protein>
    <submittedName>
        <fullName evidence="2">Uncharacterized protein</fullName>
    </submittedName>
</protein>
<sequence>MSSNSTITTDGPRIEYTGNIDQLKQAQQKDSDLQHIMNNVTDD</sequence>
<organism evidence="2 3">
    <name type="scientific">Rotaria sordida</name>
    <dbReference type="NCBI Taxonomy" id="392033"/>
    <lineage>
        <taxon>Eukaryota</taxon>
        <taxon>Metazoa</taxon>
        <taxon>Spiralia</taxon>
        <taxon>Gnathifera</taxon>
        <taxon>Rotifera</taxon>
        <taxon>Eurotatoria</taxon>
        <taxon>Bdelloidea</taxon>
        <taxon>Philodinida</taxon>
        <taxon>Philodinidae</taxon>
        <taxon>Rotaria</taxon>
    </lineage>
</organism>
<evidence type="ECO:0000256" key="1">
    <source>
        <dbReference type="SAM" id="MobiDB-lite"/>
    </source>
</evidence>
<dbReference type="AlphaFoldDB" id="A0A820LNC7"/>
<dbReference type="EMBL" id="CAJOBE010051982">
    <property type="protein sequence ID" value="CAF4360268.1"/>
    <property type="molecule type" value="Genomic_DNA"/>
</dbReference>
<evidence type="ECO:0000313" key="3">
    <source>
        <dbReference type="Proteomes" id="UP000663874"/>
    </source>
</evidence>